<evidence type="ECO:0000313" key="5">
    <source>
        <dbReference type="EMBL" id="ETW81834.1"/>
    </source>
</evidence>
<feature type="domain" description="Transcription factor CBF/NF-Y/archaeal histone" evidence="4">
    <location>
        <begin position="50"/>
        <end position="114"/>
    </location>
</feature>
<evidence type="ECO:0000256" key="3">
    <source>
        <dbReference type="SAM" id="MobiDB-lite"/>
    </source>
</evidence>
<protein>
    <recommendedName>
        <fullName evidence="4">Transcription factor CBF/NF-Y/archaeal histone domain-containing protein</fullName>
    </recommendedName>
</protein>
<dbReference type="PANTHER" id="PTHR10252">
    <property type="entry name" value="HISTONE-LIKE TRANSCRIPTION FACTOR CCAAT-RELATED"/>
    <property type="match status" value="1"/>
</dbReference>
<dbReference type="RefSeq" id="XP_009546432.1">
    <property type="nucleotide sequence ID" value="XM_009548137.1"/>
</dbReference>
<dbReference type="KEGG" id="hir:HETIRDRAFT_317563"/>
<name>W4K7W3_HETIT</name>
<dbReference type="EMBL" id="KI925458">
    <property type="protein sequence ID" value="ETW81834.1"/>
    <property type="molecule type" value="Genomic_DNA"/>
</dbReference>
<reference evidence="5 6" key="1">
    <citation type="journal article" date="2012" name="New Phytol.">
        <title>Insight into trade-off between wood decay and parasitism from the genome of a fungal forest pathogen.</title>
        <authorList>
            <person name="Olson A."/>
            <person name="Aerts A."/>
            <person name="Asiegbu F."/>
            <person name="Belbahri L."/>
            <person name="Bouzid O."/>
            <person name="Broberg A."/>
            <person name="Canback B."/>
            <person name="Coutinho P.M."/>
            <person name="Cullen D."/>
            <person name="Dalman K."/>
            <person name="Deflorio G."/>
            <person name="van Diepen L.T."/>
            <person name="Dunand C."/>
            <person name="Duplessis S."/>
            <person name="Durling M."/>
            <person name="Gonthier P."/>
            <person name="Grimwood J."/>
            <person name="Fossdal C.G."/>
            <person name="Hansson D."/>
            <person name="Henrissat B."/>
            <person name="Hietala A."/>
            <person name="Himmelstrand K."/>
            <person name="Hoffmeister D."/>
            <person name="Hogberg N."/>
            <person name="James T.Y."/>
            <person name="Karlsson M."/>
            <person name="Kohler A."/>
            <person name="Kues U."/>
            <person name="Lee Y.H."/>
            <person name="Lin Y.C."/>
            <person name="Lind M."/>
            <person name="Lindquist E."/>
            <person name="Lombard V."/>
            <person name="Lucas S."/>
            <person name="Lunden K."/>
            <person name="Morin E."/>
            <person name="Murat C."/>
            <person name="Park J."/>
            <person name="Raffaello T."/>
            <person name="Rouze P."/>
            <person name="Salamov A."/>
            <person name="Schmutz J."/>
            <person name="Solheim H."/>
            <person name="Stahlberg J."/>
            <person name="Velez H."/>
            <person name="de Vries R.P."/>
            <person name="Wiebenga A."/>
            <person name="Woodward S."/>
            <person name="Yakovlev I."/>
            <person name="Garbelotto M."/>
            <person name="Martin F."/>
            <person name="Grigoriev I.V."/>
            <person name="Stenlid J."/>
        </authorList>
    </citation>
    <scope>NUCLEOTIDE SEQUENCE [LARGE SCALE GENOMIC DNA]</scope>
    <source>
        <strain evidence="5 6">TC 32-1</strain>
    </source>
</reference>
<dbReference type="Gene3D" id="1.10.20.10">
    <property type="entry name" value="Histone, subunit A"/>
    <property type="match status" value="1"/>
</dbReference>
<feature type="region of interest" description="Disordered" evidence="3">
    <location>
        <begin position="1"/>
        <end position="45"/>
    </location>
</feature>
<keyword evidence="2" id="KW-0539">Nucleus</keyword>
<dbReference type="PANTHER" id="PTHR10252:SF54">
    <property type="entry name" value="CHROMATIN ACCESSIBILITY COMPLEX PROTEIN 1"/>
    <property type="match status" value="1"/>
</dbReference>
<evidence type="ECO:0000259" key="4">
    <source>
        <dbReference type="Pfam" id="PF00808"/>
    </source>
</evidence>
<dbReference type="InParanoid" id="W4K7W3"/>
<evidence type="ECO:0000313" key="6">
    <source>
        <dbReference type="Proteomes" id="UP000030671"/>
    </source>
</evidence>
<dbReference type="HOGENOM" id="CLU_045277_12_1_1"/>
<dbReference type="InterPro" id="IPR003958">
    <property type="entry name" value="CBFA_NFYB_domain"/>
</dbReference>
<proteinExistence type="predicted"/>
<dbReference type="OrthoDB" id="636685at2759"/>
<dbReference type="InterPro" id="IPR050568">
    <property type="entry name" value="Transcr_DNA_Rep_Reg"/>
</dbReference>
<sequence length="135" mass="15175">MEGESTISPPLEPAENAPTDSTPTEQNQPQEKKRTKACPQEVREGGKSLLPLARVQRIMKADKELPIVAKEAAFLISMAAEEFIKRLAEASQKTSLDRDRKSKVIQQRDIASVVRRVDEYLFLEGEDVRARIDLT</sequence>
<dbReference type="FunCoup" id="W4K7W3">
    <property type="interactions" value="444"/>
</dbReference>
<gene>
    <name evidence="5" type="ORF">HETIRDRAFT_317563</name>
</gene>
<dbReference type="AlphaFoldDB" id="W4K7W3"/>
<dbReference type="Pfam" id="PF00808">
    <property type="entry name" value="CBFD_NFYB_HMF"/>
    <property type="match status" value="1"/>
</dbReference>
<dbReference type="GO" id="GO:0006261">
    <property type="term" value="P:DNA-templated DNA replication"/>
    <property type="evidence" value="ECO:0007669"/>
    <property type="project" value="TreeGrafter"/>
</dbReference>
<evidence type="ECO:0000256" key="1">
    <source>
        <dbReference type="ARBA" id="ARBA00004123"/>
    </source>
</evidence>
<dbReference type="eggNOG" id="KOG1658">
    <property type="taxonomic scope" value="Eukaryota"/>
</dbReference>
<dbReference type="GO" id="GO:0046982">
    <property type="term" value="F:protein heterodimerization activity"/>
    <property type="evidence" value="ECO:0007669"/>
    <property type="project" value="InterPro"/>
</dbReference>
<dbReference type="InterPro" id="IPR009072">
    <property type="entry name" value="Histone-fold"/>
</dbReference>
<dbReference type="CDD" id="cd23645">
    <property type="entry name" value="HFD_Dpb3-like"/>
    <property type="match status" value="1"/>
</dbReference>
<dbReference type="SUPFAM" id="SSF47113">
    <property type="entry name" value="Histone-fold"/>
    <property type="match status" value="1"/>
</dbReference>
<keyword evidence="6" id="KW-1185">Reference proteome</keyword>
<dbReference type="STRING" id="747525.W4K7W3"/>
<dbReference type="Proteomes" id="UP000030671">
    <property type="component" value="Unassembled WGS sequence"/>
</dbReference>
<dbReference type="GO" id="GO:0008623">
    <property type="term" value="C:CHRAC"/>
    <property type="evidence" value="ECO:0007669"/>
    <property type="project" value="TreeGrafter"/>
</dbReference>
<feature type="compositionally biased region" description="Polar residues" evidence="3">
    <location>
        <begin position="18"/>
        <end position="29"/>
    </location>
</feature>
<evidence type="ECO:0000256" key="2">
    <source>
        <dbReference type="ARBA" id="ARBA00023242"/>
    </source>
</evidence>
<organism evidence="5 6">
    <name type="scientific">Heterobasidion irregulare (strain TC 32-1)</name>
    <dbReference type="NCBI Taxonomy" id="747525"/>
    <lineage>
        <taxon>Eukaryota</taxon>
        <taxon>Fungi</taxon>
        <taxon>Dikarya</taxon>
        <taxon>Basidiomycota</taxon>
        <taxon>Agaricomycotina</taxon>
        <taxon>Agaricomycetes</taxon>
        <taxon>Russulales</taxon>
        <taxon>Bondarzewiaceae</taxon>
        <taxon>Heterobasidion</taxon>
        <taxon>Heterobasidion annosum species complex</taxon>
    </lineage>
</organism>
<dbReference type="GeneID" id="20670429"/>
<accession>W4K7W3</accession>
<comment type="subcellular location">
    <subcellularLocation>
        <location evidence="1">Nucleus</location>
    </subcellularLocation>
</comment>